<name>A0A0D7E002_STUST</name>
<comment type="cofactor">
    <cofactor evidence="1">
        <name>Mg(2+)</name>
        <dbReference type="ChEBI" id="CHEBI:18420"/>
    </cofactor>
</comment>
<sequence length="151" mass="17395">MQVRRSSRLFIVDADGRLLLFLYKDEHEAPFWATSGGELQPGESYADAAARELYEETGLTLRVGKLLKERDEVYAVARSTPARWLEKYFLVECPADTSVFAAEWTEEEKSTIQKWKWWSLNEMQDQAASLFKPEWLPELLGVLLGDRQCSS</sequence>
<keyword evidence="2 4" id="KW-0378">Hydrolase</keyword>
<evidence type="ECO:0000313" key="7">
    <source>
        <dbReference type="Proteomes" id="UP000032439"/>
    </source>
</evidence>
<dbReference type="Proteomes" id="UP000032439">
    <property type="component" value="Unassembled WGS sequence"/>
</dbReference>
<keyword evidence="3" id="KW-0460">Magnesium</keyword>
<dbReference type="EMBL" id="JXXD01000306">
    <property type="protein sequence ID" value="KIZ32987.1"/>
    <property type="molecule type" value="Genomic_DNA"/>
</dbReference>
<feature type="domain" description="Nudix hydrolase" evidence="5">
    <location>
        <begin position="2"/>
        <end position="144"/>
    </location>
</feature>
<evidence type="ECO:0000256" key="1">
    <source>
        <dbReference type="ARBA" id="ARBA00001946"/>
    </source>
</evidence>
<dbReference type="PROSITE" id="PS00893">
    <property type="entry name" value="NUDIX_BOX"/>
    <property type="match status" value="1"/>
</dbReference>
<evidence type="ECO:0000256" key="2">
    <source>
        <dbReference type="ARBA" id="ARBA00022801"/>
    </source>
</evidence>
<dbReference type="Gene3D" id="3.90.79.10">
    <property type="entry name" value="Nucleoside Triphosphate Pyrophosphohydrolase"/>
    <property type="match status" value="1"/>
</dbReference>
<protein>
    <submittedName>
        <fullName evidence="6">NTP pyrophosphohydrolase</fullName>
    </submittedName>
</protein>
<organism evidence="6 7">
    <name type="scientific">Stutzerimonas stutzeri</name>
    <name type="common">Pseudomonas stutzeri</name>
    <dbReference type="NCBI Taxonomy" id="316"/>
    <lineage>
        <taxon>Bacteria</taxon>
        <taxon>Pseudomonadati</taxon>
        <taxon>Pseudomonadota</taxon>
        <taxon>Gammaproteobacteria</taxon>
        <taxon>Pseudomonadales</taxon>
        <taxon>Pseudomonadaceae</taxon>
        <taxon>Stutzerimonas</taxon>
    </lineage>
</organism>
<dbReference type="SUPFAM" id="SSF55811">
    <property type="entry name" value="Nudix"/>
    <property type="match status" value="1"/>
</dbReference>
<dbReference type="PANTHER" id="PTHR43046:SF12">
    <property type="entry name" value="GDP-MANNOSE MANNOSYL HYDROLASE"/>
    <property type="match status" value="1"/>
</dbReference>
<dbReference type="RefSeq" id="WP_044316390.1">
    <property type="nucleotide sequence ID" value="NZ_JBITTV010000018.1"/>
</dbReference>
<accession>A0A0D7E002</accession>
<comment type="caution">
    <text evidence="6">The sequence shown here is derived from an EMBL/GenBank/DDBJ whole genome shotgun (WGS) entry which is preliminary data.</text>
</comment>
<evidence type="ECO:0000256" key="3">
    <source>
        <dbReference type="ARBA" id="ARBA00022842"/>
    </source>
</evidence>
<dbReference type="PROSITE" id="PS51462">
    <property type="entry name" value="NUDIX"/>
    <property type="match status" value="1"/>
</dbReference>
<dbReference type="InterPro" id="IPR020084">
    <property type="entry name" value="NUDIX_hydrolase_CS"/>
</dbReference>
<proteinExistence type="inferred from homology"/>
<dbReference type="GO" id="GO:0016787">
    <property type="term" value="F:hydrolase activity"/>
    <property type="evidence" value="ECO:0007669"/>
    <property type="project" value="UniProtKB-KW"/>
</dbReference>
<dbReference type="PRINTS" id="PR00502">
    <property type="entry name" value="NUDIXFAMILY"/>
</dbReference>
<dbReference type="PANTHER" id="PTHR43046">
    <property type="entry name" value="GDP-MANNOSE MANNOSYL HYDROLASE"/>
    <property type="match status" value="1"/>
</dbReference>
<evidence type="ECO:0000259" key="5">
    <source>
        <dbReference type="PROSITE" id="PS51462"/>
    </source>
</evidence>
<dbReference type="AlphaFoldDB" id="A0A0D7E002"/>
<dbReference type="CDD" id="cd04685">
    <property type="entry name" value="NUDIX_Hydrolase"/>
    <property type="match status" value="1"/>
</dbReference>
<comment type="similarity">
    <text evidence="4">Belongs to the Nudix hydrolase family.</text>
</comment>
<dbReference type="InterPro" id="IPR020476">
    <property type="entry name" value="Nudix_hydrolase"/>
</dbReference>
<evidence type="ECO:0000313" key="6">
    <source>
        <dbReference type="EMBL" id="KIZ32987.1"/>
    </source>
</evidence>
<gene>
    <name evidence="6" type="ORF">LO50_22170</name>
</gene>
<dbReference type="Pfam" id="PF00293">
    <property type="entry name" value="NUDIX"/>
    <property type="match status" value="1"/>
</dbReference>
<reference evidence="6 7" key="1">
    <citation type="submission" date="2014-11" db="EMBL/GenBank/DDBJ databases">
        <title>Genomics and ecophysiology of heterotrophic nitrogen fixing bacteria isolated from estuarine surface water.</title>
        <authorList>
            <person name="Bentzon-Tilia M."/>
            <person name="Severin I."/>
            <person name="Hansen L.H."/>
            <person name="Riemann L."/>
        </authorList>
    </citation>
    <scope>NUCLEOTIDE SEQUENCE [LARGE SCALE GENOMIC DNA]</scope>
    <source>
        <strain evidence="6 7">BAL361</strain>
    </source>
</reference>
<dbReference type="InterPro" id="IPR015797">
    <property type="entry name" value="NUDIX_hydrolase-like_dom_sf"/>
</dbReference>
<dbReference type="PATRIC" id="fig|316.110.peg.3100"/>
<evidence type="ECO:0000256" key="4">
    <source>
        <dbReference type="RuleBase" id="RU003476"/>
    </source>
</evidence>
<dbReference type="InterPro" id="IPR000086">
    <property type="entry name" value="NUDIX_hydrolase_dom"/>
</dbReference>